<feature type="transmembrane region" description="Helical" evidence="1">
    <location>
        <begin position="6"/>
        <end position="25"/>
    </location>
</feature>
<protein>
    <submittedName>
        <fullName evidence="3">3' 5'-cyclic adenosine monophosphate phosphodiesterase CpdA</fullName>
        <ecNumber evidence="3">3.1.4.53</ecNumber>
    </submittedName>
</protein>
<dbReference type="PANTHER" id="PTHR31302">
    <property type="entry name" value="TRANSMEMBRANE PROTEIN WITH METALLOPHOSPHOESTERASE DOMAIN-RELATED"/>
    <property type="match status" value="1"/>
</dbReference>
<dbReference type="GO" id="GO:0004115">
    <property type="term" value="F:3',5'-cyclic-AMP phosphodiesterase activity"/>
    <property type="evidence" value="ECO:0007669"/>
    <property type="project" value="UniProtKB-EC"/>
</dbReference>
<dbReference type="InterPro" id="IPR029052">
    <property type="entry name" value="Metallo-depent_PP-like"/>
</dbReference>
<feature type="transmembrane region" description="Helical" evidence="1">
    <location>
        <begin position="37"/>
        <end position="56"/>
    </location>
</feature>
<organism evidence="3">
    <name type="scientific">termite gut metagenome</name>
    <dbReference type="NCBI Taxonomy" id="433724"/>
    <lineage>
        <taxon>unclassified sequences</taxon>
        <taxon>metagenomes</taxon>
        <taxon>organismal metagenomes</taxon>
    </lineage>
</organism>
<dbReference type="SUPFAM" id="SSF56300">
    <property type="entry name" value="Metallo-dependent phosphatases"/>
    <property type="match status" value="1"/>
</dbReference>
<sequence length="369" mass="42280">MRLTFILFMFAIVLGLHFYVFYRLWGMMPISTLMGRTLFVVSAVIAVSSFFLSVLIGNNLPSSVTSIMYRVGTSWFFIFIYLLILFLLFDLLRLAHLLPVHRFMYESWIGFGVLAGFLAVVLSLGYFNYIHKEKVELSLVIDKDVAMSSLKIAAISDLHLGYGIHRKEFEQWVQLINKENPDIVLIAGDVIDNHLRPLYEQNMAQAFKQLKTKYGVYAVLGNHEYISGASKSIDFLKEAGIIVLRDSVAFIDDSFYIIGRDDRTNKARKSIEELTDTLDKSKLFVMLDHQPYHLEEVEKNNIDLQLSGHTHHGQILPLSWITDRMYEKSHGYLKKGNSHIYVSSGIGIWGGKFRIGTQSEYVVINLNMK</sequence>
<dbReference type="Gene3D" id="3.60.21.10">
    <property type="match status" value="1"/>
</dbReference>
<feature type="transmembrane region" description="Helical" evidence="1">
    <location>
        <begin position="76"/>
        <end position="95"/>
    </location>
</feature>
<dbReference type="InterPro" id="IPR051158">
    <property type="entry name" value="Metallophosphoesterase_sf"/>
</dbReference>
<dbReference type="AlphaFoldDB" id="A0A5J4QPG0"/>
<dbReference type="PANTHER" id="PTHR31302:SF0">
    <property type="entry name" value="TRANSMEMBRANE PROTEIN WITH METALLOPHOSPHOESTERASE DOMAIN"/>
    <property type="match status" value="1"/>
</dbReference>
<dbReference type="CDD" id="cd07385">
    <property type="entry name" value="MPP_YkuE_C"/>
    <property type="match status" value="1"/>
</dbReference>
<evidence type="ECO:0000313" key="3">
    <source>
        <dbReference type="EMBL" id="KAA6322814.1"/>
    </source>
</evidence>
<dbReference type="EMBL" id="SNRY01002952">
    <property type="protein sequence ID" value="KAA6322814.1"/>
    <property type="molecule type" value="Genomic_DNA"/>
</dbReference>
<comment type="caution">
    <text evidence="3">The sequence shown here is derived from an EMBL/GenBank/DDBJ whole genome shotgun (WGS) entry which is preliminary data.</text>
</comment>
<dbReference type="Pfam" id="PF00149">
    <property type="entry name" value="Metallophos"/>
    <property type="match status" value="1"/>
</dbReference>
<keyword evidence="1" id="KW-1133">Transmembrane helix</keyword>
<reference evidence="3" key="1">
    <citation type="submission" date="2019-03" db="EMBL/GenBank/DDBJ databases">
        <title>Single cell metagenomics reveals metabolic interactions within the superorganism composed of flagellate Streblomastix strix and complex community of Bacteroidetes bacteria on its surface.</title>
        <authorList>
            <person name="Treitli S.C."/>
            <person name="Kolisko M."/>
            <person name="Husnik F."/>
            <person name="Keeling P."/>
            <person name="Hampl V."/>
        </authorList>
    </citation>
    <scope>NUCLEOTIDE SEQUENCE</scope>
    <source>
        <strain evidence="3">STM</strain>
    </source>
</reference>
<dbReference type="InterPro" id="IPR004843">
    <property type="entry name" value="Calcineurin-like_PHP"/>
</dbReference>
<keyword evidence="1" id="KW-0472">Membrane</keyword>
<accession>A0A5J4QPG0</accession>
<gene>
    <name evidence="3" type="ORF">EZS27_027683</name>
</gene>
<feature type="transmembrane region" description="Helical" evidence="1">
    <location>
        <begin position="107"/>
        <end position="129"/>
    </location>
</feature>
<evidence type="ECO:0000259" key="2">
    <source>
        <dbReference type="Pfam" id="PF00149"/>
    </source>
</evidence>
<keyword evidence="1" id="KW-0812">Transmembrane</keyword>
<proteinExistence type="predicted"/>
<keyword evidence="3" id="KW-0378">Hydrolase</keyword>
<dbReference type="EC" id="3.1.4.53" evidence="3"/>
<feature type="domain" description="Calcineurin-like phosphoesterase" evidence="2">
    <location>
        <begin position="150"/>
        <end position="312"/>
    </location>
</feature>
<name>A0A5J4QPG0_9ZZZZ</name>
<evidence type="ECO:0000256" key="1">
    <source>
        <dbReference type="SAM" id="Phobius"/>
    </source>
</evidence>